<evidence type="ECO:0000256" key="2">
    <source>
        <dbReference type="SAM" id="Phobius"/>
    </source>
</evidence>
<feature type="transmembrane region" description="Helical" evidence="2">
    <location>
        <begin position="293"/>
        <end position="311"/>
    </location>
</feature>
<feature type="region of interest" description="Disordered" evidence="1">
    <location>
        <begin position="190"/>
        <end position="223"/>
    </location>
</feature>
<name>A0AA39XE11_9PEZI</name>
<keyword evidence="4" id="KW-1185">Reference proteome</keyword>
<evidence type="ECO:0000256" key="1">
    <source>
        <dbReference type="SAM" id="MobiDB-lite"/>
    </source>
</evidence>
<dbReference type="AlphaFoldDB" id="A0AA39XE11"/>
<organism evidence="3 4">
    <name type="scientific">Immersiella caudata</name>
    <dbReference type="NCBI Taxonomy" id="314043"/>
    <lineage>
        <taxon>Eukaryota</taxon>
        <taxon>Fungi</taxon>
        <taxon>Dikarya</taxon>
        <taxon>Ascomycota</taxon>
        <taxon>Pezizomycotina</taxon>
        <taxon>Sordariomycetes</taxon>
        <taxon>Sordariomycetidae</taxon>
        <taxon>Sordariales</taxon>
        <taxon>Lasiosphaeriaceae</taxon>
        <taxon>Immersiella</taxon>
    </lineage>
</organism>
<keyword evidence="2" id="KW-0472">Membrane</keyword>
<feature type="compositionally biased region" description="Low complexity" evidence="1">
    <location>
        <begin position="202"/>
        <end position="215"/>
    </location>
</feature>
<sequence length="368" mass="38931">MVSFPEWTTRPIPGVSLSAGGLLALADLSTVGMRTVITGGSSWLDTLLLTPGLHYQQAADELARRTSSSAIISAVEPIRGAHSVTLPINNTATASYIQRIAKPGETVTLSVGLRLRRSQSGLHSTIFAADDIPDLGWLSHLFYLISPILTIAALVLTVLLGDWWALGSLSALMASRLLNIWVIKQRTKHHSSSLQPPPPIQTDSSTDSDLPPTTSAHGNSSHPHLSRLTEYIISLSDGKPSSVVKLRGTPEDLRAITADSWLRTKTHVEGYLEAAAKLIVFLVAAVSGNMTQAGAIVMMALLLITAGLLALSNANAKAFRINGRVAAPEEDEKVRKGVKGQVVEGRVVGTGAEGGQDLAEKGMGYSSG</sequence>
<dbReference type="Proteomes" id="UP001175000">
    <property type="component" value="Unassembled WGS sequence"/>
</dbReference>
<dbReference type="EMBL" id="JAULSU010000001">
    <property type="protein sequence ID" value="KAK0632237.1"/>
    <property type="molecule type" value="Genomic_DNA"/>
</dbReference>
<reference evidence="3" key="1">
    <citation type="submission" date="2023-06" db="EMBL/GenBank/DDBJ databases">
        <title>Genome-scale phylogeny and comparative genomics of the fungal order Sordariales.</title>
        <authorList>
            <consortium name="Lawrence Berkeley National Laboratory"/>
            <person name="Hensen N."/>
            <person name="Bonometti L."/>
            <person name="Westerberg I."/>
            <person name="Brannstrom I.O."/>
            <person name="Guillou S."/>
            <person name="Cros-Aarteil S."/>
            <person name="Calhoun S."/>
            <person name="Haridas S."/>
            <person name="Kuo A."/>
            <person name="Mondo S."/>
            <person name="Pangilinan J."/>
            <person name="Riley R."/>
            <person name="Labutti K."/>
            <person name="Andreopoulos B."/>
            <person name="Lipzen A."/>
            <person name="Chen C."/>
            <person name="Yanf M."/>
            <person name="Daum C."/>
            <person name="Ng V."/>
            <person name="Clum A."/>
            <person name="Steindorff A."/>
            <person name="Ohm R."/>
            <person name="Martin F."/>
            <person name="Silar P."/>
            <person name="Natvig D."/>
            <person name="Lalanne C."/>
            <person name="Gautier V."/>
            <person name="Ament-Velasquez S.L."/>
            <person name="Kruys A."/>
            <person name="Hutchinson M.I."/>
            <person name="Powell A.J."/>
            <person name="Barry K."/>
            <person name="Miller A.N."/>
            <person name="Grigoriev I.V."/>
            <person name="Debuchy R."/>
            <person name="Gladieux P."/>
            <person name="Thoren M.H."/>
            <person name="Johannesson H."/>
        </authorList>
    </citation>
    <scope>NUCLEOTIDE SEQUENCE</scope>
    <source>
        <strain evidence="3">CBS 606.72</strain>
    </source>
</reference>
<proteinExistence type="predicted"/>
<keyword evidence="2" id="KW-1133">Transmembrane helix</keyword>
<accession>A0AA39XE11</accession>
<keyword evidence="2" id="KW-0812">Transmembrane</keyword>
<gene>
    <name evidence="3" type="ORF">B0T14DRAFT_541674</name>
</gene>
<comment type="caution">
    <text evidence="3">The sequence shown here is derived from an EMBL/GenBank/DDBJ whole genome shotgun (WGS) entry which is preliminary data.</text>
</comment>
<protein>
    <submittedName>
        <fullName evidence="3">Uncharacterized protein</fullName>
    </submittedName>
</protein>
<evidence type="ECO:0000313" key="3">
    <source>
        <dbReference type="EMBL" id="KAK0632237.1"/>
    </source>
</evidence>
<evidence type="ECO:0000313" key="4">
    <source>
        <dbReference type="Proteomes" id="UP001175000"/>
    </source>
</evidence>
<feature type="transmembrane region" description="Helical" evidence="2">
    <location>
        <begin position="141"/>
        <end position="160"/>
    </location>
</feature>